<accession>A0A4R3QF74</accession>
<comment type="caution">
    <text evidence="1">The sequence shown here is derived from an EMBL/GenBank/DDBJ whole genome shotgun (WGS) entry which is preliminary data.</text>
</comment>
<evidence type="ECO:0000313" key="1">
    <source>
        <dbReference type="EMBL" id="TCU20333.1"/>
    </source>
</evidence>
<evidence type="ECO:0000313" key="2">
    <source>
        <dbReference type="Proteomes" id="UP000294576"/>
    </source>
</evidence>
<sequence>MALVMIGVFVLGLAGFSLNGHAYALESYLLRWRSRQAR</sequence>
<organism evidence="1 2">
    <name type="scientific">Rhizobium sullae</name>
    <name type="common">Rhizobium hedysari</name>
    <dbReference type="NCBI Taxonomy" id="50338"/>
    <lineage>
        <taxon>Bacteria</taxon>
        <taxon>Pseudomonadati</taxon>
        <taxon>Pseudomonadota</taxon>
        <taxon>Alphaproteobacteria</taxon>
        <taxon>Hyphomicrobiales</taxon>
        <taxon>Rhizobiaceae</taxon>
        <taxon>Rhizobium/Agrobacterium group</taxon>
        <taxon>Rhizobium</taxon>
    </lineage>
</organism>
<gene>
    <name evidence="1" type="ORF">EV132_101400</name>
</gene>
<name>A0A4R3QF74_RHISU</name>
<dbReference type="Proteomes" id="UP000294576">
    <property type="component" value="Unassembled WGS sequence"/>
</dbReference>
<proteinExistence type="predicted"/>
<protein>
    <submittedName>
        <fullName evidence="1">Uncharacterized protein</fullName>
    </submittedName>
</protein>
<dbReference type="AlphaFoldDB" id="A0A4R3QF74"/>
<reference evidence="1 2" key="1">
    <citation type="submission" date="2019-03" db="EMBL/GenBank/DDBJ databases">
        <title>Genomic Encyclopedia of Type Strains, Phase IV (KMG-V): Genome sequencing to study the core and pangenomes of soil and plant-associated prokaryotes.</title>
        <authorList>
            <person name="Whitman W."/>
        </authorList>
    </citation>
    <scope>NUCLEOTIDE SEQUENCE [LARGE SCALE GENOMIC DNA]</scope>
    <source>
        <strain evidence="1 2">Hc14</strain>
    </source>
</reference>
<dbReference type="EMBL" id="SMBH01000001">
    <property type="protein sequence ID" value="TCU20333.1"/>
    <property type="molecule type" value="Genomic_DNA"/>
</dbReference>